<dbReference type="AlphaFoldDB" id="A0A3B0VS32"/>
<evidence type="ECO:0008006" key="2">
    <source>
        <dbReference type="Google" id="ProtNLM"/>
    </source>
</evidence>
<reference evidence="1" key="1">
    <citation type="submission" date="2018-06" db="EMBL/GenBank/DDBJ databases">
        <authorList>
            <person name="Zhirakovskaya E."/>
        </authorList>
    </citation>
    <scope>NUCLEOTIDE SEQUENCE</scope>
</reference>
<proteinExistence type="predicted"/>
<gene>
    <name evidence="1" type="ORF">MNBD_CHLOROFLEXI01-4086</name>
</gene>
<accession>A0A3B0VS32</accession>
<protein>
    <recommendedName>
        <fullName evidence="2">DUF4058 family protein</fullName>
    </recommendedName>
</protein>
<organism evidence="1">
    <name type="scientific">hydrothermal vent metagenome</name>
    <dbReference type="NCBI Taxonomy" id="652676"/>
    <lineage>
        <taxon>unclassified sequences</taxon>
        <taxon>metagenomes</taxon>
        <taxon>ecological metagenomes</taxon>
    </lineage>
</organism>
<dbReference type="EMBL" id="UOEU01000763">
    <property type="protein sequence ID" value="VAW39719.1"/>
    <property type="molecule type" value="Genomic_DNA"/>
</dbReference>
<name>A0A3B0VS32_9ZZZZ</name>
<evidence type="ECO:0000313" key="1">
    <source>
        <dbReference type="EMBL" id="VAW39719.1"/>
    </source>
</evidence>
<dbReference type="Pfam" id="PF13267">
    <property type="entry name" value="DUF4058"/>
    <property type="match status" value="1"/>
</dbReference>
<sequence>MQTPFPGMDPYLEHPSLWPDVHNRLIAALADALVPEVAPRYYVGLERRAYLLKADDVAFIGRPDIAMIRTETPVVLRNEPLADVGILQVDVPMNDKVEESFLEIHDVSSGKLITIIELLSPVNKLHKKGREIYEDKRDDIFRTRTNLVEIDLLRAGDPMELIGDNVVSDYRILVSRGSQRPRGQLYAFNLRHPIPSFTLPLLPGDQEPLVELGTILHALYQRARFDLRLDYTQQPVPPLSDQDMIWARSLRTE</sequence>
<dbReference type="InterPro" id="IPR025132">
    <property type="entry name" value="DUF4058"/>
</dbReference>